<organism evidence="2 3">
    <name type="scientific">Luteolibacter yonseiensis</name>
    <dbReference type="NCBI Taxonomy" id="1144680"/>
    <lineage>
        <taxon>Bacteria</taxon>
        <taxon>Pseudomonadati</taxon>
        <taxon>Verrucomicrobiota</taxon>
        <taxon>Verrucomicrobiia</taxon>
        <taxon>Verrucomicrobiales</taxon>
        <taxon>Verrucomicrobiaceae</taxon>
        <taxon>Luteolibacter</taxon>
    </lineage>
</organism>
<feature type="compositionally biased region" description="Basic and acidic residues" evidence="1">
    <location>
        <begin position="1"/>
        <end position="10"/>
    </location>
</feature>
<sequence length="63" mass="6757">MPNETKDQPAPKRGRPATGKTKVKLSATVNPSLIEAAMKQAYSKGESLSQFVSRAIQNQLLGS</sequence>
<accession>A0A934V9E8</accession>
<evidence type="ECO:0000256" key="1">
    <source>
        <dbReference type="SAM" id="MobiDB-lite"/>
    </source>
</evidence>
<reference evidence="2" key="1">
    <citation type="submission" date="2021-01" db="EMBL/GenBank/DDBJ databases">
        <title>Modified the classification status of verrucomicrobia.</title>
        <authorList>
            <person name="Feng X."/>
        </authorList>
    </citation>
    <scope>NUCLEOTIDE SEQUENCE</scope>
    <source>
        <strain evidence="2">JCM 18052</strain>
    </source>
</reference>
<keyword evidence="3" id="KW-1185">Reference proteome</keyword>
<protein>
    <submittedName>
        <fullName evidence="2">Uncharacterized protein</fullName>
    </submittedName>
</protein>
<comment type="caution">
    <text evidence="2">The sequence shown here is derived from an EMBL/GenBank/DDBJ whole genome shotgun (WGS) entry which is preliminary data.</text>
</comment>
<feature type="region of interest" description="Disordered" evidence="1">
    <location>
        <begin position="1"/>
        <end position="25"/>
    </location>
</feature>
<evidence type="ECO:0000313" key="2">
    <source>
        <dbReference type="EMBL" id="MBK1815063.1"/>
    </source>
</evidence>
<dbReference type="AlphaFoldDB" id="A0A934V9E8"/>
<proteinExistence type="predicted"/>
<dbReference type="RefSeq" id="WP_200350033.1">
    <property type="nucleotide sequence ID" value="NZ_BAABHZ010000005.1"/>
</dbReference>
<dbReference type="EMBL" id="JAENIK010000005">
    <property type="protein sequence ID" value="MBK1815063.1"/>
    <property type="molecule type" value="Genomic_DNA"/>
</dbReference>
<dbReference type="Proteomes" id="UP000600139">
    <property type="component" value="Unassembled WGS sequence"/>
</dbReference>
<evidence type="ECO:0000313" key="3">
    <source>
        <dbReference type="Proteomes" id="UP000600139"/>
    </source>
</evidence>
<gene>
    <name evidence="2" type="ORF">JIN84_05540</name>
</gene>
<name>A0A934V9E8_9BACT</name>